<sequence length="272" mass="31229">MKSYSIHKTLLFNILSVILITLSVQNKALAQKFQKIEKEIQKGDDMPNAYQKTDKSTSTSSAIAEIVGTILFSFPKESDLAQLYGHPIKLSKYTYSGQSDGRYTRVPEQQKMLNWDLQANYIIESQSIQGIQAFTRFQFMPKLSIDVEYSGLREKTDNEQAMYLDFLHIDLAYHRLALTRFDFWVGTGFTSLWIGENYTGWNFNLGVEIYIAKPVSIFSNWYFGGIEEVNFTEGSTDLKVYLNRLQLFAGYQFYELGSVRINGFRSGIGFSL</sequence>
<evidence type="ECO:0000313" key="1">
    <source>
        <dbReference type="EMBL" id="NME68762.1"/>
    </source>
</evidence>
<comment type="caution">
    <text evidence="1">The sequence shown here is derived from an EMBL/GenBank/DDBJ whole genome shotgun (WGS) entry which is preliminary data.</text>
</comment>
<dbReference type="AlphaFoldDB" id="A0A7X9RU63"/>
<dbReference type="SUPFAM" id="SSF56925">
    <property type="entry name" value="OMPA-like"/>
    <property type="match status" value="1"/>
</dbReference>
<organism evidence="1 2">
    <name type="scientific">Flammeovirga aprica JL-4</name>
    <dbReference type="NCBI Taxonomy" id="694437"/>
    <lineage>
        <taxon>Bacteria</taxon>
        <taxon>Pseudomonadati</taxon>
        <taxon>Bacteroidota</taxon>
        <taxon>Cytophagia</taxon>
        <taxon>Cytophagales</taxon>
        <taxon>Flammeovirgaceae</taxon>
        <taxon>Flammeovirga</taxon>
    </lineage>
</organism>
<evidence type="ECO:0000313" key="2">
    <source>
        <dbReference type="Proteomes" id="UP000576082"/>
    </source>
</evidence>
<name>A0A7X9RU63_9BACT</name>
<protein>
    <submittedName>
        <fullName evidence="1">Uncharacterized protein</fullName>
    </submittedName>
</protein>
<dbReference type="Proteomes" id="UP000576082">
    <property type="component" value="Unassembled WGS sequence"/>
</dbReference>
<reference evidence="1 2" key="1">
    <citation type="submission" date="2020-04" db="EMBL/GenBank/DDBJ databases">
        <title>Flammeovirga sp. SR4, a novel species isolated from seawater.</title>
        <authorList>
            <person name="Wang X."/>
        </authorList>
    </citation>
    <scope>NUCLEOTIDE SEQUENCE [LARGE SCALE GENOMIC DNA]</scope>
    <source>
        <strain evidence="1 2">ATCC 23126</strain>
    </source>
</reference>
<accession>A0A7X9RU63</accession>
<proteinExistence type="predicted"/>
<keyword evidence="2" id="KW-1185">Reference proteome</keyword>
<dbReference type="EMBL" id="JABANE010000029">
    <property type="protein sequence ID" value="NME68762.1"/>
    <property type="molecule type" value="Genomic_DNA"/>
</dbReference>
<dbReference type="RefSeq" id="WP_169657056.1">
    <property type="nucleotide sequence ID" value="NZ_JABANE010000029.1"/>
</dbReference>
<dbReference type="InterPro" id="IPR011250">
    <property type="entry name" value="OMP/PagP_B-barrel"/>
</dbReference>
<gene>
    <name evidence="1" type="ORF">HHU12_12390</name>
</gene>